<feature type="region of interest" description="Disordered" evidence="2">
    <location>
        <begin position="172"/>
        <end position="194"/>
    </location>
</feature>
<reference evidence="4 5" key="1">
    <citation type="submission" date="2015-04" db="EMBL/GenBank/DDBJ databases">
        <authorList>
            <person name="Syromyatnikov M.Y."/>
            <person name="Popov V.N."/>
        </authorList>
    </citation>
    <scope>NUCLEOTIDE SEQUENCE [LARGE SCALE GENOMIC DNA]</scope>
</reference>
<evidence type="ECO:0000256" key="1">
    <source>
        <dbReference type="ARBA" id="ARBA00023054"/>
    </source>
</evidence>
<dbReference type="EMBL" id="CVRI01000055">
    <property type="protein sequence ID" value="CRL01352.1"/>
    <property type="molecule type" value="Genomic_DNA"/>
</dbReference>
<dbReference type="OrthoDB" id="6260144at2759"/>
<accession>A0A1J1IMG0</accession>
<dbReference type="GO" id="GO:0030054">
    <property type="term" value="C:cell junction"/>
    <property type="evidence" value="ECO:0007669"/>
    <property type="project" value="TreeGrafter"/>
</dbReference>
<organism evidence="4 5">
    <name type="scientific">Clunio marinus</name>
    <dbReference type="NCBI Taxonomy" id="568069"/>
    <lineage>
        <taxon>Eukaryota</taxon>
        <taxon>Metazoa</taxon>
        <taxon>Ecdysozoa</taxon>
        <taxon>Arthropoda</taxon>
        <taxon>Hexapoda</taxon>
        <taxon>Insecta</taxon>
        <taxon>Pterygota</taxon>
        <taxon>Neoptera</taxon>
        <taxon>Endopterygota</taxon>
        <taxon>Diptera</taxon>
        <taxon>Nematocera</taxon>
        <taxon>Chironomoidea</taxon>
        <taxon>Chironomidae</taxon>
        <taxon>Clunio</taxon>
    </lineage>
</organism>
<feature type="domain" description="Schwannomin interacting protein 1 C-terminal" evidence="3">
    <location>
        <begin position="117"/>
        <end position="374"/>
    </location>
</feature>
<dbReference type="AlphaFoldDB" id="A0A1J1IMG0"/>
<evidence type="ECO:0000313" key="4">
    <source>
        <dbReference type="EMBL" id="CRL01352.1"/>
    </source>
</evidence>
<keyword evidence="1" id="KW-0175">Coiled coil</keyword>
<sequence>MFSNFVSSIKNRLATKIGDESFKSRIHSTDIQESQNIFLKLLNAGYSIVNQNQDDSFCNENLFMLPRVCSKGSENITGLWSPISLRPPEKSLDELDNVVEKFIRCINMENHRDSPNRKNDREAIRRRLAMGEEDDYFTDLAASRPIRKPNLQSRLQNGRNLQICFMNEAASDSESSDSETCPKLSQGMNRKKNLQRPSSLMYHRNASLNNNPYNSRPLSVVRSVLDGNEKVERPSTLHLIQASDPSDNNFFTQQARLQIEARMALAQAKDMAHMQMEIEKQKQGMCPITDLVHRTLGKVGLKASPSKRRLSRQMLTTMNIAQLQIIINEFHTFIETLNEMLVKYLMDRDDLSMRQDSMLIDIEDITRYLAEKEEAKLNYGSSKTKPQPQKHYIEVKPIQAKRITSVTLPRQQTPSITSYNQNKKFLVVNGNGHTVKTSISREKIEQNGLHL</sequence>
<dbReference type="InterPro" id="IPR015649">
    <property type="entry name" value="SCHIP_1_C"/>
</dbReference>
<evidence type="ECO:0000256" key="2">
    <source>
        <dbReference type="SAM" id="MobiDB-lite"/>
    </source>
</evidence>
<keyword evidence="5" id="KW-1185">Reference proteome</keyword>
<evidence type="ECO:0000259" key="3">
    <source>
        <dbReference type="Pfam" id="PF10148"/>
    </source>
</evidence>
<dbReference type="PANTHER" id="PTHR13103">
    <property type="entry name" value="SCHWANNOMIN INTERACTING PROTEIN 1"/>
    <property type="match status" value="1"/>
</dbReference>
<proteinExistence type="predicted"/>
<protein>
    <submittedName>
        <fullName evidence="4">CLUMA_CG014480, isoform A</fullName>
    </submittedName>
</protein>
<dbReference type="GO" id="GO:0005886">
    <property type="term" value="C:plasma membrane"/>
    <property type="evidence" value="ECO:0007669"/>
    <property type="project" value="TreeGrafter"/>
</dbReference>
<dbReference type="GO" id="GO:0035332">
    <property type="term" value="P:positive regulation of hippo signaling"/>
    <property type="evidence" value="ECO:0007669"/>
    <property type="project" value="TreeGrafter"/>
</dbReference>
<dbReference type="Proteomes" id="UP000183832">
    <property type="component" value="Unassembled WGS sequence"/>
</dbReference>
<name>A0A1J1IMG0_9DIPT</name>
<dbReference type="PANTHER" id="PTHR13103:SF2">
    <property type="entry name" value="IQCJ-SCHIP1 READTHROUGH TRANSCRIPT PROTEIN-RELATED"/>
    <property type="match status" value="1"/>
</dbReference>
<dbReference type="Pfam" id="PF10148">
    <property type="entry name" value="SCHIP-1_C"/>
    <property type="match status" value="1"/>
</dbReference>
<gene>
    <name evidence="4" type="ORF">CLUMA_CG014480</name>
</gene>
<dbReference type="InterPro" id="IPR039045">
    <property type="entry name" value="SCHIP_1"/>
</dbReference>
<evidence type="ECO:0000313" key="5">
    <source>
        <dbReference type="Proteomes" id="UP000183832"/>
    </source>
</evidence>